<evidence type="ECO:0000256" key="6">
    <source>
        <dbReference type="ARBA" id="ARBA00004556"/>
    </source>
</evidence>
<dbReference type="EC" id="3.4.19.12" evidence="8"/>
<evidence type="ECO:0000256" key="5">
    <source>
        <dbReference type="ARBA" id="ARBA00004413"/>
    </source>
</evidence>
<dbReference type="InterPro" id="IPR018200">
    <property type="entry name" value="USP_CS"/>
</dbReference>
<dbReference type="GO" id="GO:0016055">
    <property type="term" value="P:Wnt signaling pathway"/>
    <property type="evidence" value="ECO:0007669"/>
    <property type="project" value="UniProtKB-KW"/>
</dbReference>
<evidence type="ECO:0000256" key="30">
    <source>
        <dbReference type="SAM" id="MobiDB-lite"/>
    </source>
</evidence>
<keyword evidence="34" id="KW-1185">Reference proteome</keyword>
<organism evidence="33 34">
    <name type="scientific">Albula glossodonta</name>
    <name type="common">roundjaw bonefish</name>
    <dbReference type="NCBI Taxonomy" id="121402"/>
    <lineage>
        <taxon>Eukaryota</taxon>
        <taxon>Metazoa</taxon>
        <taxon>Chordata</taxon>
        <taxon>Craniata</taxon>
        <taxon>Vertebrata</taxon>
        <taxon>Euteleostomi</taxon>
        <taxon>Actinopterygii</taxon>
        <taxon>Neopterygii</taxon>
        <taxon>Teleostei</taxon>
        <taxon>Albuliformes</taxon>
        <taxon>Albulidae</taxon>
        <taxon>Albula</taxon>
    </lineage>
</organism>
<evidence type="ECO:0000256" key="8">
    <source>
        <dbReference type="ARBA" id="ARBA00012759"/>
    </source>
</evidence>
<evidence type="ECO:0000256" key="23">
    <source>
        <dbReference type="ARBA" id="ARBA00022859"/>
    </source>
</evidence>
<keyword evidence="24" id="KW-0472">Membrane</keyword>
<evidence type="ECO:0000256" key="9">
    <source>
        <dbReference type="ARBA" id="ARBA00018699"/>
    </source>
</evidence>
<evidence type="ECO:0000256" key="15">
    <source>
        <dbReference type="ARBA" id="ARBA00022687"/>
    </source>
</evidence>
<evidence type="ECO:0000256" key="1">
    <source>
        <dbReference type="ARBA" id="ARBA00000707"/>
    </source>
</evidence>
<dbReference type="EMBL" id="JAFBMS010001290">
    <property type="protein sequence ID" value="KAG9329322.1"/>
    <property type="molecule type" value="Genomic_DNA"/>
</dbReference>
<evidence type="ECO:0000256" key="28">
    <source>
        <dbReference type="ARBA" id="ARBA00032487"/>
    </source>
</evidence>
<feature type="domain" description="CAP-Gly" evidence="32">
    <location>
        <begin position="137"/>
        <end position="175"/>
    </location>
</feature>
<evidence type="ECO:0000256" key="13">
    <source>
        <dbReference type="ARBA" id="ARBA00022588"/>
    </source>
</evidence>
<feature type="domain" description="USP" evidence="31">
    <location>
        <begin position="415"/>
        <end position="768"/>
    </location>
</feature>
<keyword evidence="11" id="KW-0963">Cytoplasm</keyword>
<evidence type="ECO:0000256" key="27">
    <source>
        <dbReference type="ARBA" id="ARBA00031094"/>
    </source>
</evidence>
<dbReference type="PROSITE" id="PS00972">
    <property type="entry name" value="USP_1"/>
    <property type="match status" value="1"/>
</dbReference>
<keyword evidence="23" id="KW-0391">Immunity</keyword>
<name>A0A8T2MV80_9TELE</name>
<gene>
    <name evidence="33" type="ORF">JZ751_005701</name>
</gene>
<sequence>MNSPDDKNMYFIVESPEYTRDHNVGRICYIEESKYVSRFKLDNPTTLQVKMIGSCVDTFVKVNNIQPLSVQEAQLLQALGDNEARLRAFKDREGLDQALRLTKDSRVTVEVDGKWCQGVIRYIGPITRKIYPDPITGTFFGIELQGKDKGKGQHDGQYIGERYFKCSKDCGVFTPFTRVRPGAPKPLDPPKPLQAPVECLAAGERVSFFTEDGMHNGMVVALEEENNKPFVIISVDRIEKGDKGETIVLPLENVIREELLSPGPSSKTHLDVTGPLTGKTTEVKEPIHLSLDSVVEVELNAGKTVYGTVRWIGRLPGVEGTRVGLELEEPTGVSDGTFKGERFFNCPPKRGLFVKLDSCRPDSRFQTPGGTEGTLSTTMTNKHTARNGALGSVVEGSVAPLSSERALQVLEGRMRGVQGHCNSCYMDSALFSLFSCSSVLDSLLFKATKQQDAPIQTTLLQQIVNPLRKHGFVPSENVMKLRRQLQDGGHSDHTFTTEEKDPEEFLTLLMHRILCLEPLLKLSAGEKVQESYCYQIFLDQNHSLVLPTVQQLLEHSLHSGGLRLAEIPSCLILQMPRFGKKFKMFDKIIPSLELDVTDLLSESPRECVLCGVLANCECNECFRDPTFGSTGFKQFCESCSHKVHSHPRRKSHQPSRLRLPEGYPSTATHHSAPKERLQLFAVLCIETSHYVSFVRYGPGAKDWMFFDSMADREGDQDGYNIPTVWACPEVGRYLEMPLAELAAQVPREMDGVAKRLFCDAYMYLYQSPRMALYR</sequence>
<keyword evidence="15" id="KW-0879">Wnt signaling pathway</keyword>
<comment type="caution">
    <text evidence="33">The sequence shown here is derived from an EMBL/GenBank/DDBJ whole genome shotgun (WGS) entry which is preliminary data.</text>
</comment>
<feature type="region of interest" description="Disordered" evidence="30">
    <location>
        <begin position="645"/>
        <end position="670"/>
    </location>
</feature>
<keyword evidence="20" id="KW-0788">Thiol protease</keyword>
<evidence type="ECO:0000256" key="16">
    <source>
        <dbReference type="ARBA" id="ARBA00022701"/>
    </source>
</evidence>
<evidence type="ECO:0000256" key="3">
    <source>
        <dbReference type="ARBA" id="ARBA00004186"/>
    </source>
</evidence>
<dbReference type="GO" id="GO:0004843">
    <property type="term" value="F:cysteine-type deubiquitinase activity"/>
    <property type="evidence" value="ECO:0007669"/>
    <property type="project" value="UniProtKB-EC"/>
</dbReference>
<keyword evidence="21" id="KW-0862">Zinc</keyword>
<dbReference type="GO" id="GO:0005813">
    <property type="term" value="C:centrosome"/>
    <property type="evidence" value="ECO:0007669"/>
    <property type="project" value="UniProtKB-SubCell"/>
</dbReference>
<evidence type="ECO:0000256" key="4">
    <source>
        <dbReference type="ARBA" id="ARBA00004300"/>
    </source>
</evidence>
<dbReference type="FunFam" id="2.30.30.190:FF:000021">
    <property type="entry name" value="Cylindromatosis (turban tumor syndrome), like"/>
    <property type="match status" value="1"/>
</dbReference>
<dbReference type="OrthoDB" id="6287070at2759"/>
<keyword evidence="22" id="KW-0832">Ubl conjugation</keyword>
<dbReference type="GO" id="GO:0006508">
    <property type="term" value="P:proteolysis"/>
    <property type="evidence" value="ECO:0007669"/>
    <property type="project" value="UniProtKB-KW"/>
</dbReference>
<comment type="catalytic activity">
    <reaction evidence="1">
        <text>Thiol-dependent hydrolysis of ester, thioester, amide, peptide and isopeptide bonds formed by the C-terminal Gly of ubiquitin (a 76-residue protein attached to proteins as an intracellular targeting signal).</text>
        <dbReference type="EC" id="3.4.19.12"/>
    </reaction>
</comment>
<keyword evidence="14" id="KW-0645">Protease</keyword>
<dbReference type="Gene3D" id="2.30.30.190">
    <property type="entry name" value="CAP Gly-rich-like domain"/>
    <property type="match status" value="2"/>
</dbReference>
<dbReference type="SUPFAM" id="SSF74924">
    <property type="entry name" value="Cap-Gly domain"/>
    <property type="match status" value="2"/>
</dbReference>
<keyword evidence="19" id="KW-0378">Hydrolase</keyword>
<feature type="domain" description="CAP-Gly" evidence="32">
    <location>
        <begin position="313"/>
        <end position="355"/>
    </location>
</feature>
<dbReference type="SUPFAM" id="SSF54001">
    <property type="entry name" value="Cysteine proteinases"/>
    <property type="match status" value="1"/>
</dbReference>
<dbReference type="AlphaFoldDB" id="A0A8T2MV80"/>
<evidence type="ECO:0000313" key="34">
    <source>
        <dbReference type="Proteomes" id="UP000824540"/>
    </source>
</evidence>
<protein>
    <recommendedName>
        <fullName evidence="9">Ubiquitin carboxyl-terminal hydrolase CYLD</fullName>
        <ecNumber evidence="8">3.4.19.12</ecNumber>
    </recommendedName>
    <alternativeName>
        <fullName evidence="26">Deubiquitinating enzyme CYLD</fullName>
    </alternativeName>
    <alternativeName>
        <fullName evidence="27">Ubiquitin thioesterase CYLD</fullName>
    </alternativeName>
    <alternativeName>
        <fullName evidence="28">Ubiquitin-specific-processing protease CYLD</fullName>
    </alternativeName>
</protein>
<evidence type="ECO:0000313" key="33">
    <source>
        <dbReference type="EMBL" id="KAG9329322.1"/>
    </source>
</evidence>
<keyword evidence="16" id="KW-0493">Microtubule</keyword>
<comment type="similarity">
    <text evidence="7">Belongs to the peptidase C19 family.</text>
</comment>
<dbReference type="Gene3D" id="3.90.70.10">
    <property type="entry name" value="Cysteine proteinases"/>
    <property type="match status" value="1"/>
</dbReference>
<evidence type="ECO:0000256" key="10">
    <source>
        <dbReference type="ARBA" id="ARBA00022475"/>
    </source>
</evidence>
<evidence type="ECO:0000256" key="26">
    <source>
        <dbReference type="ARBA" id="ARBA00030882"/>
    </source>
</evidence>
<dbReference type="GO" id="GO:0016579">
    <property type="term" value="P:protein deubiquitination"/>
    <property type="evidence" value="ECO:0007669"/>
    <property type="project" value="InterPro"/>
</dbReference>
<evidence type="ECO:0000256" key="17">
    <source>
        <dbReference type="ARBA" id="ARBA00022723"/>
    </source>
</evidence>
<keyword evidence="17" id="KW-0479">Metal-binding</keyword>
<dbReference type="GO" id="GO:0005874">
    <property type="term" value="C:microtubule"/>
    <property type="evidence" value="ECO:0007669"/>
    <property type="project" value="UniProtKB-KW"/>
</dbReference>
<dbReference type="Proteomes" id="UP000824540">
    <property type="component" value="Unassembled WGS sequence"/>
</dbReference>
<comment type="subunit">
    <text evidence="29">Interacts (via CAP-Gly domain) with IKBKG/NEMO (via proline-rich C-terminal region). Interacts with TRAF2 and TRIP. Interacts with PLK1, DVL1, DVL3, MAVS, TBK1, IKKE and RIGI. Interacts (via CAP-Gly domain) with microtubules. Interacts with HDAC6 and BCL3. Interacts with MAP3K7. Identified in a complex with TRAF6 and SQSTM1. Interacts with OPTN and SQSTM1. Interacts with CEP350. Interacts with RNF31; the interaction is indirect and is mediated via SPATA2. Interacts with SPATA2 (via the PUB domain); the interaction is direct and recruits CYLD to the LUBAC complex, thereby regulating TNF-alpha-induced necroptosis.</text>
</comment>
<evidence type="ECO:0000256" key="20">
    <source>
        <dbReference type="ARBA" id="ARBA00022807"/>
    </source>
</evidence>
<accession>A0A8T2MV80</accession>
<evidence type="ECO:0000256" key="19">
    <source>
        <dbReference type="ARBA" id="ARBA00022801"/>
    </source>
</evidence>
<evidence type="ECO:0000256" key="18">
    <source>
        <dbReference type="ARBA" id="ARBA00022786"/>
    </source>
</evidence>
<dbReference type="GO" id="GO:0045087">
    <property type="term" value="P:innate immune response"/>
    <property type="evidence" value="ECO:0007669"/>
    <property type="project" value="UniProtKB-KW"/>
</dbReference>
<evidence type="ECO:0000259" key="32">
    <source>
        <dbReference type="PROSITE" id="PS50245"/>
    </source>
</evidence>
<keyword evidence="13" id="KW-0399">Innate immunity</keyword>
<reference evidence="33" key="1">
    <citation type="thesis" date="2021" institute="BYU ScholarsArchive" country="Provo, UT, USA">
        <title>Applications of and Algorithms for Genome Assembly and Genomic Analyses with an Emphasis on Marine Teleosts.</title>
        <authorList>
            <person name="Pickett B.D."/>
        </authorList>
    </citation>
    <scope>NUCLEOTIDE SEQUENCE</scope>
    <source>
        <strain evidence="33">HI-2016</strain>
    </source>
</reference>
<dbReference type="PANTHER" id="PTHR11830">
    <property type="entry name" value="40S RIBOSOMAL PROTEIN S3A"/>
    <property type="match status" value="1"/>
</dbReference>
<dbReference type="PROSITE" id="PS50245">
    <property type="entry name" value="CAP_GLY_2"/>
    <property type="match status" value="2"/>
</dbReference>
<evidence type="ECO:0000256" key="22">
    <source>
        <dbReference type="ARBA" id="ARBA00022843"/>
    </source>
</evidence>
<evidence type="ECO:0000259" key="31">
    <source>
        <dbReference type="PROSITE" id="PS50235"/>
    </source>
</evidence>
<evidence type="ECO:0000256" key="24">
    <source>
        <dbReference type="ARBA" id="ARBA00023136"/>
    </source>
</evidence>
<evidence type="ECO:0000256" key="14">
    <source>
        <dbReference type="ARBA" id="ARBA00022670"/>
    </source>
</evidence>
<proteinExistence type="inferred from homology"/>
<dbReference type="InterPro" id="IPR000938">
    <property type="entry name" value="CAP-Gly_domain"/>
</dbReference>
<dbReference type="GO" id="GO:0005886">
    <property type="term" value="C:plasma membrane"/>
    <property type="evidence" value="ECO:0007669"/>
    <property type="project" value="UniProtKB-SubCell"/>
</dbReference>
<dbReference type="SMART" id="SM01052">
    <property type="entry name" value="CAP_GLY"/>
    <property type="match status" value="2"/>
</dbReference>
<dbReference type="FunFam" id="3.90.70.10:FF:000009">
    <property type="entry name" value="Putative ubiquitin carboxyl-terminal hydrolase CYLD"/>
    <property type="match status" value="1"/>
</dbReference>
<dbReference type="Pfam" id="PF00443">
    <property type="entry name" value="UCH"/>
    <property type="match status" value="1"/>
</dbReference>
<dbReference type="Pfam" id="PF01302">
    <property type="entry name" value="CAP_GLY"/>
    <property type="match status" value="2"/>
</dbReference>
<feature type="compositionally biased region" description="Basic residues" evidence="30">
    <location>
        <begin position="645"/>
        <end position="655"/>
    </location>
</feature>
<dbReference type="GO" id="GO:0048471">
    <property type="term" value="C:perinuclear region of cytoplasm"/>
    <property type="evidence" value="ECO:0007669"/>
    <property type="project" value="UniProtKB-SubCell"/>
</dbReference>
<evidence type="ECO:0000256" key="11">
    <source>
        <dbReference type="ARBA" id="ARBA00022490"/>
    </source>
</evidence>
<keyword evidence="12" id="KW-0597">Phosphoprotein</keyword>
<comment type="subcellular location">
    <subcellularLocation>
        <location evidence="5">Cell membrane</location>
        <topology evidence="5">Peripheral membrane protein</topology>
        <orientation evidence="5">Cytoplasmic side</orientation>
    </subcellularLocation>
    <subcellularLocation>
        <location evidence="2">Cytoplasm</location>
        <location evidence="2">Cytoskeleton</location>
        <location evidence="2">Cilium basal body</location>
    </subcellularLocation>
    <subcellularLocation>
        <location evidence="4">Cytoplasm</location>
        <location evidence="4">Cytoskeleton</location>
        <location evidence="4">Microtubule organizing center</location>
        <location evidence="4">Centrosome</location>
    </subcellularLocation>
    <subcellularLocation>
        <location evidence="3">Cytoplasm</location>
        <location evidence="3">Cytoskeleton</location>
        <location evidence="3">Spindle</location>
    </subcellularLocation>
    <subcellularLocation>
        <location evidence="6">Cytoplasm</location>
        <location evidence="6">Perinuclear region</location>
    </subcellularLocation>
</comment>
<dbReference type="InterPro" id="IPR038765">
    <property type="entry name" value="Papain-like_cys_pep_sf"/>
</dbReference>
<dbReference type="PROSITE" id="PS50235">
    <property type="entry name" value="USP_3"/>
    <property type="match status" value="1"/>
</dbReference>
<dbReference type="GO" id="GO:0005819">
    <property type="term" value="C:spindle"/>
    <property type="evidence" value="ECO:0007669"/>
    <property type="project" value="UniProtKB-SubCell"/>
</dbReference>
<evidence type="ECO:0000256" key="7">
    <source>
        <dbReference type="ARBA" id="ARBA00009085"/>
    </source>
</evidence>
<dbReference type="InterPro" id="IPR028889">
    <property type="entry name" value="USP"/>
</dbReference>
<evidence type="ECO:0000256" key="21">
    <source>
        <dbReference type="ARBA" id="ARBA00022833"/>
    </source>
</evidence>
<evidence type="ECO:0000256" key="29">
    <source>
        <dbReference type="ARBA" id="ARBA00046580"/>
    </source>
</evidence>
<keyword evidence="18" id="KW-0833">Ubl conjugation pathway</keyword>
<keyword evidence="10" id="KW-1003">Cell membrane</keyword>
<dbReference type="GO" id="GO:0046872">
    <property type="term" value="F:metal ion binding"/>
    <property type="evidence" value="ECO:0007669"/>
    <property type="project" value="UniProtKB-KW"/>
</dbReference>
<dbReference type="CDD" id="cd02670">
    <property type="entry name" value="Peptidase_C19N"/>
    <property type="match status" value="1"/>
</dbReference>
<dbReference type="InterPro" id="IPR036859">
    <property type="entry name" value="CAP-Gly_dom_sf"/>
</dbReference>
<keyword evidence="25" id="KW-0966">Cell projection</keyword>
<dbReference type="InterPro" id="IPR001394">
    <property type="entry name" value="Peptidase_C19_UCH"/>
</dbReference>
<evidence type="ECO:0000256" key="2">
    <source>
        <dbReference type="ARBA" id="ARBA00004120"/>
    </source>
</evidence>
<evidence type="ECO:0000256" key="12">
    <source>
        <dbReference type="ARBA" id="ARBA00022553"/>
    </source>
</evidence>
<evidence type="ECO:0000256" key="25">
    <source>
        <dbReference type="ARBA" id="ARBA00023273"/>
    </source>
</evidence>